<proteinExistence type="predicted"/>
<sequence length="115" mass="13549">MLQVRGVYLRMDIVIAHGHRDCPVDFSKILENLHTFCLPSAISDQQSMLKFGHLYLPALQLCSIELDSELIFWKPSIRKMFVDNFKRLRIMKSSDAIGLAMRRQIVRQCQWFHQQ</sequence>
<evidence type="ECO:0000313" key="2">
    <source>
        <dbReference type="Proteomes" id="UP001062846"/>
    </source>
</evidence>
<gene>
    <name evidence="1" type="ORF">RHMOL_Rhmol08G0015900</name>
</gene>
<dbReference type="EMBL" id="CM046395">
    <property type="protein sequence ID" value="KAI8540839.1"/>
    <property type="molecule type" value="Genomic_DNA"/>
</dbReference>
<keyword evidence="2" id="KW-1185">Reference proteome</keyword>
<comment type="caution">
    <text evidence="1">The sequence shown here is derived from an EMBL/GenBank/DDBJ whole genome shotgun (WGS) entry which is preliminary data.</text>
</comment>
<protein>
    <submittedName>
        <fullName evidence="1">Uncharacterized protein</fullName>
    </submittedName>
</protein>
<dbReference type="Proteomes" id="UP001062846">
    <property type="component" value="Chromosome 8"/>
</dbReference>
<evidence type="ECO:0000313" key="1">
    <source>
        <dbReference type="EMBL" id="KAI8540839.1"/>
    </source>
</evidence>
<organism evidence="1 2">
    <name type="scientific">Rhododendron molle</name>
    <name type="common">Chinese azalea</name>
    <name type="synonym">Azalea mollis</name>
    <dbReference type="NCBI Taxonomy" id="49168"/>
    <lineage>
        <taxon>Eukaryota</taxon>
        <taxon>Viridiplantae</taxon>
        <taxon>Streptophyta</taxon>
        <taxon>Embryophyta</taxon>
        <taxon>Tracheophyta</taxon>
        <taxon>Spermatophyta</taxon>
        <taxon>Magnoliopsida</taxon>
        <taxon>eudicotyledons</taxon>
        <taxon>Gunneridae</taxon>
        <taxon>Pentapetalae</taxon>
        <taxon>asterids</taxon>
        <taxon>Ericales</taxon>
        <taxon>Ericaceae</taxon>
        <taxon>Ericoideae</taxon>
        <taxon>Rhodoreae</taxon>
        <taxon>Rhododendron</taxon>
    </lineage>
</organism>
<name>A0ACC0MIX4_RHOML</name>
<accession>A0ACC0MIX4</accession>
<reference evidence="1" key="1">
    <citation type="submission" date="2022-02" db="EMBL/GenBank/DDBJ databases">
        <title>Plant Genome Project.</title>
        <authorList>
            <person name="Zhang R.-G."/>
        </authorList>
    </citation>
    <scope>NUCLEOTIDE SEQUENCE</scope>
    <source>
        <strain evidence="1">AT1</strain>
    </source>
</reference>